<dbReference type="Gene3D" id="3.40.50.1860">
    <property type="match status" value="2"/>
</dbReference>
<comment type="caution">
    <text evidence="6">The sequence shown here is derived from an EMBL/GenBank/DDBJ whole genome shotgun (WGS) entry which is preliminary data.</text>
</comment>
<evidence type="ECO:0000313" key="7">
    <source>
        <dbReference type="Proteomes" id="UP000532936"/>
    </source>
</evidence>
<dbReference type="InterPro" id="IPR001920">
    <property type="entry name" value="Asp/Glu_race"/>
</dbReference>
<evidence type="ECO:0000256" key="3">
    <source>
        <dbReference type="ARBA" id="ARBA00023235"/>
    </source>
</evidence>
<dbReference type="EMBL" id="JACIDA010000002">
    <property type="protein sequence ID" value="MBB3872380.1"/>
    <property type="molecule type" value="Genomic_DNA"/>
</dbReference>
<dbReference type="GO" id="GO:0008360">
    <property type="term" value="P:regulation of cell shape"/>
    <property type="evidence" value="ECO:0007669"/>
    <property type="project" value="UniProtKB-KW"/>
</dbReference>
<evidence type="ECO:0000256" key="1">
    <source>
        <dbReference type="ARBA" id="ARBA00022960"/>
    </source>
</evidence>
<organism evidence="6 7">
    <name type="scientific">Brevundimonas mediterranea</name>
    <dbReference type="NCBI Taxonomy" id="74329"/>
    <lineage>
        <taxon>Bacteria</taxon>
        <taxon>Pseudomonadati</taxon>
        <taxon>Pseudomonadota</taxon>
        <taxon>Alphaproteobacteria</taxon>
        <taxon>Caulobacterales</taxon>
        <taxon>Caulobacteraceae</taxon>
        <taxon>Brevundimonas</taxon>
    </lineage>
</organism>
<dbReference type="InterPro" id="IPR018187">
    <property type="entry name" value="Asp/Glu_racemase_AS_1"/>
</dbReference>
<comment type="catalytic activity">
    <reaction evidence="5">
        <text>L-glutamate = D-glutamate</text>
        <dbReference type="Rhea" id="RHEA:12813"/>
        <dbReference type="ChEBI" id="CHEBI:29985"/>
        <dbReference type="ChEBI" id="CHEBI:29986"/>
        <dbReference type="EC" id="5.1.1.3"/>
    </reaction>
</comment>
<dbReference type="InterPro" id="IPR004391">
    <property type="entry name" value="Glu_race"/>
</dbReference>
<feature type="active site" description="Proton donor/acceptor" evidence="5">
    <location>
        <position position="208"/>
    </location>
</feature>
<dbReference type="GO" id="GO:0008881">
    <property type="term" value="F:glutamate racemase activity"/>
    <property type="evidence" value="ECO:0007669"/>
    <property type="project" value="UniProtKB-UniRule"/>
</dbReference>
<comment type="pathway">
    <text evidence="5">Cell wall biogenesis; peptidoglycan biosynthesis.</text>
</comment>
<dbReference type="EC" id="5.1.1.3" evidence="5"/>
<dbReference type="PROSITE" id="PS00923">
    <property type="entry name" value="ASP_GLU_RACEMASE_1"/>
    <property type="match status" value="1"/>
</dbReference>
<evidence type="ECO:0000313" key="6">
    <source>
        <dbReference type="EMBL" id="MBB3872380.1"/>
    </source>
</evidence>
<feature type="binding site" evidence="5">
    <location>
        <begin position="39"/>
        <end position="40"/>
    </location>
    <ligand>
        <name>substrate</name>
    </ligand>
</feature>
<feature type="active site" description="Proton donor/acceptor" evidence="5">
    <location>
        <position position="70"/>
    </location>
</feature>
<sequence length="285" mass="30968">MAIGVFDSGVGGLTVHRELTRRFPQRDFVYLADQAHAPYGGRGGEDIVELTRAGCERLFEAGASVVVLACNTASAIALRRLQQTWIPGLRERLGRPVNVLGIIVPTIEAATGKPWSFEAERPQEGEKVQAIDITGVFCTAATAISRVFEIEIDKRREDIAVFSEPCPGLAGLIELGAPHEELKVVVDDHVDALRRRIGRHPDKAILGCTHYEIIAELFASALPAGTVLINQPTAVADALERYFARHPEFELGDSGRRDFLTTGQAGAQSEMVSQFWGAPLAFARA</sequence>
<protein>
    <recommendedName>
        <fullName evidence="5">Glutamate racemase</fullName>
        <ecNumber evidence="5">5.1.1.3</ecNumber>
    </recommendedName>
</protein>
<dbReference type="PANTHER" id="PTHR21198">
    <property type="entry name" value="GLUTAMATE RACEMASE"/>
    <property type="match status" value="1"/>
</dbReference>
<name>A0A7W6EZW9_9CAUL</name>
<feature type="binding site" evidence="5">
    <location>
        <begin position="71"/>
        <end position="72"/>
    </location>
    <ligand>
        <name>substrate</name>
    </ligand>
</feature>
<keyword evidence="4 5" id="KW-0961">Cell wall biogenesis/degradation</keyword>
<feature type="binding site" evidence="5">
    <location>
        <begin position="7"/>
        <end position="8"/>
    </location>
    <ligand>
        <name>substrate</name>
    </ligand>
</feature>
<comment type="similarity">
    <text evidence="5">Belongs to the aspartate/glutamate racemases family.</text>
</comment>
<dbReference type="RefSeq" id="WP_183196530.1">
    <property type="nucleotide sequence ID" value="NZ_JACIDA010000002.1"/>
</dbReference>
<dbReference type="AlphaFoldDB" id="A0A7W6EZW9"/>
<keyword evidence="3 5" id="KW-0413">Isomerase</keyword>
<keyword evidence="2 5" id="KW-0573">Peptidoglycan synthesis</keyword>
<evidence type="ECO:0000256" key="5">
    <source>
        <dbReference type="HAMAP-Rule" id="MF_00258"/>
    </source>
</evidence>
<evidence type="ECO:0000256" key="2">
    <source>
        <dbReference type="ARBA" id="ARBA00022984"/>
    </source>
</evidence>
<dbReference type="SUPFAM" id="SSF53681">
    <property type="entry name" value="Aspartate/glutamate racemase"/>
    <property type="match status" value="2"/>
</dbReference>
<dbReference type="UniPathway" id="UPA00219"/>
<feature type="binding site" evidence="5">
    <location>
        <begin position="209"/>
        <end position="210"/>
    </location>
    <ligand>
        <name>substrate</name>
    </ligand>
</feature>
<gene>
    <name evidence="5" type="primary">murI</name>
    <name evidence="6" type="ORF">GGR11_001933</name>
</gene>
<dbReference type="HAMAP" id="MF_00258">
    <property type="entry name" value="Glu_racemase"/>
    <property type="match status" value="1"/>
</dbReference>
<accession>A0A7W6EZW9</accession>
<dbReference type="Proteomes" id="UP000532936">
    <property type="component" value="Unassembled WGS sequence"/>
</dbReference>
<keyword evidence="1 5" id="KW-0133">Cell shape</keyword>
<evidence type="ECO:0000256" key="4">
    <source>
        <dbReference type="ARBA" id="ARBA00023316"/>
    </source>
</evidence>
<proteinExistence type="inferred from homology"/>
<dbReference type="GO" id="GO:0009252">
    <property type="term" value="P:peptidoglycan biosynthetic process"/>
    <property type="evidence" value="ECO:0007669"/>
    <property type="project" value="UniProtKB-UniRule"/>
</dbReference>
<dbReference type="PANTHER" id="PTHR21198:SF2">
    <property type="entry name" value="GLUTAMATE RACEMASE"/>
    <property type="match status" value="1"/>
</dbReference>
<dbReference type="GO" id="GO:0071555">
    <property type="term" value="P:cell wall organization"/>
    <property type="evidence" value="ECO:0007669"/>
    <property type="project" value="UniProtKB-KW"/>
</dbReference>
<comment type="function">
    <text evidence="5">Provides the (R)-glutamate required for cell wall biosynthesis.</text>
</comment>
<reference evidence="6 7" key="1">
    <citation type="submission" date="2020-08" db="EMBL/GenBank/DDBJ databases">
        <title>Genomic Encyclopedia of Type Strains, Phase IV (KMG-IV): sequencing the most valuable type-strain genomes for metagenomic binning, comparative biology and taxonomic classification.</title>
        <authorList>
            <person name="Goeker M."/>
        </authorList>
    </citation>
    <scope>NUCLEOTIDE SEQUENCE [LARGE SCALE GENOMIC DNA]</scope>
    <source>
        <strain evidence="6 7">DSM 14878</strain>
    </source>
</reference>